<name>A0A1D8U3U9_9CYAN</name>
<evidence type="ECO:0000313" key="11">
    <source>
        <dbReference type="Proteomes" id="UP000177870"/>
    </source>
</evidence>
<evidence type="ECO:0000256" key="4">
    <source>
        <dbReference type="ARBA" id="ARBA00022692"/>
    </source>
</evidence>
<dbReference type="InterPro" id="IPR001173">
    <property type="entry name" value="Glyco_trans_2-like"/>
</dbReference>
<dbReference type="GO" id="GO:0005886">
    <property type="term" value="C:plasma membrane"/>
    <property type="evidence" value="ECO:0007669"/>
    <property type="project" value="TreeGrafter"/>
</dbReference>
<dbReference type="KEGG" id="mpro:BJP34_26910"/>
<dbReference type="InterPro" id="IPR050256">
    <property type="entry name" value="Glycosyltransferase_2"/>
</dbReference>
<accession>A0A1D8U3U9</accession>
<feature type="domain" description="Glycosyltransferase 2-like" evidence="9">
    <location>
        <begin position="9"/>
        <end position="142"/>
    </location>
</feature>
<keyword evidence="7 8" id="KW-0472">Membrane</keyword>
<keyword evidence="6 8" id="KW-1133">Transmembrane helix</keyword>
<dbReference type="STRING" id="1458985.BJP34_26910"/>
<evidence type="ECO:0000256" key="2">
    <source>
        <dbReference type="ARBA" id="ARBA00022676"/>
    </source>
</evidence>
<dbReference type="SUPFAM" id="SSF53448">
    <property type="entry name" value="Nucleotide-diphospho-sugar transferases"/>
    <property type="match status" value="1"/>
</dbReference>
<reference evidence="11" key="1">
    <citation type="submission" date="2016-10" db="EMBL/GenBank/DDBJ databases">
        <title>Comparative genomics uncovers the prolific and rare metabolic potential of the cyanobacterial genus Moorea.</title>
        <authorList>
            <person name="Leao T."/>
            <person name="Castelao G."/>
            <person name="Korobeynikov A."/>
            <person name="Monroe E.A."/>
            <person name="Podell S."/>
            <person name="Glukhov E."/>
            <person name="Allen E."/>
            <person name="Gerwick W.H."/>
            <person name="Gerwick L."/>
        </authorList>
    </citation>
    <scope>NUCLEOTIDE SEQUENCE [LARGE SCALE GENOMIC DNA]</scope>
    <source>
        <strain evidence="11">PAL-8-15-08-1</strain>
    </source>
</reference>
<keyword evidence="1" id="KW-1003">Cell membrane</keyword>
<dbReference type="GO" id="GO:0099621">
    <property type="term" value="F:undecaprenyl-phosphate 4-deoxy-4-formamido-L-arabinose transferase activity"/>
    <property type="evidence" value="ECO:0007669"/>
    <property type="project" value="TreeGrafter"/>
</dbReference>
<evidence type="ECO:0000313" key="10">
    <source>
        <dbReference type="EMBL" id="AOX04545.1"/>
    </source>
</evidence>
<evidence type="ECO:0000256" key="5">
    <source>
        <dbReference type="ARBA" id="ARBA00022985"/>
    </source>
</evidence>
<dbReference type="PANTHER" id="PTHR48090">
    <property type="entry name" value="UNDECAPRENYL-PHOSPHATE 4-DEOXY-4-FORMAMIDO-L-ARABINOSE TRANSFERASE-RELATED"/>
    <property type="match status" value="1"/>
</dbReference>
<keyword evidence="2" id="KW-0328">Glycosyltransferase</keyword>
<keyword evidence="3 10" id="KW-0808">Transferase</keyword>
<dbReference type="InterPro" id="IPR029044">
    <property type="entry name" value="Nucleotide-diphossugar_trans"/>
</dbReference>
<dbReference type="PANTHER" id="PTHR48090:SF3">
    <property type="entry name" value="UNDECAPRENYL-PHOSPHATE 4-DEOXY-4-FORMAMIDO-L-ARABINOSE TRANSFERASE"/>
    <property type="match status" value="1"/>
</dbReference>
<keyword evidence="4 8" id="KW-0812">Transmembrane</keyword>
<evidence type="ECO:0000259" key="9">
    <source>
        <dbReference type="Pfam" id="PF00535"/>
    </source>
</evidence>
<gene>
    <name evidence="10" type="ORF">BJP34_26910</name>
</gene>
<keyword evidence="5" id="KW-0448">Lipopolysaccharide biosynthesis</keyword>
<dbReference type="GO" id="GO:0009103">
    <property type="term" value="P:lipopolysaccharide biosynthetic process"/>
    <property type="evidence" value="ECO:0007669"/>
    <property type="project" value="UniProtKB-KW"/>
</dbReference>
<evidence type="ECO:0000256" key="7">
    <source>
        <dbReference type="ARBA" id="ARBA00023136"/>
    </source>
</evidence>
<evidence type="ECO:0000256" key="6">
    <source>
        <dbReference type="ARBA" id="ARBA00022989"/>
    </source>
</evidence>
<sequence length="322" mass="36587">MTDRRNLVIVIPSFNDWEALEKLLLLIDEIIIPQGTNLEVVIVDDYSTMPIPDSLTHQEHLQIRAVNILRLRRNLGHQRAIAVGLSYVYSHSDCDWVVVMDGDGEDNPFAIEHLLNVSDKTGNNKIIFAKRSKRSESYTFKFFYFIYKKLYLLLIGKEISVGNFSLLPAYLLKNVVVISEIWNHYSSGIYRSRIPYLEVDVPRAKRLAGQPKMNLVSLVTHGLSSIAVYGDIVGTRILLSVVVLLVILLLLLGSVVLIRVFTDWGIPGWATYVSGLLVLSMFQLVLIGTVFSLIILSTRNQSNLIPVRDYKYYVDDFFPLKP</sequence>
<evidence type="ECO:0000256" key="3">
    <source>
        <dbReference type="ARBA" id="ARBA00022679"/>
    </source>
</evidence>
<evidence type="ECO:0000256" key="1">
    <source>
        <dbReference type="ARBA" id="ARBA00022475"/>
    </source>
</evidence>
<proteinExistence type="predicted"/>
<feature type="transmembrane region" description="Helical" evidence="8">
    <location>
        <begin position="237"/>
        <end position="261"/>
    </location>
</feature>
<evidence type="ECO:0000256" key="8">
    <source>
        <dbReference type="SAM" id="Phobius"/>
    </source>
</evidence>
<feature type="transmembrane region" description="Helical" evidence="8">
    <location>
        <begin position="273"/>
        <end position="296"/>
    </location>
</feature>
<dbReference type="Proteomes" id="UP000177870">
    <property type="component" value="Chromosome"/>
</dbReference>
<dbReference type="AlphaFoldDB" id="A0A1D8U3U9"/>
<dbReference type="Pfam" id="PF00535">
    <property type="entry name" value="Glycos_transf_2"/>
    <property type="match status" value="1"/>
</dbReference>
<dbReference type="EMBL" id="CP017599">
    <property type="protein sequence ID" value="AOX04545.1"/>
    <property type="molecule type" value="Genomic_DNA"/>
</dbReference>
<organism evidence="10 11">
    <name type="scientific">Moorena producens PAL-8-15-08-1</name>
    <dbReference type="NCBI Taxonomy" id="1458985"/>
    <lineage>
        <taxon>Bacteria</taxon>
        <taxon>Bacillati</taxon>
        <taxon>Cyanobacteriota</taxon>
        <taxon>Cyanophyceae</taxon>
        <taxon>Coleofasciculales</taxon>
        <taxon>Coleofasciculaceae</taxon>
        <taxon>Moorena</taxon>
    </lineage>
</organism>
<protein>
    <submittedName>
        <fullName evidence="10">Glycosyl transferase</fullName>
    </submittedName>
</protein>
<dbReference type="Gene3D" id="3.90.550.10">
    <property type="entry name" value="Spore Coat Polysaccharide Biosynthesis Protein SpsA, Chain A"/>
    <property type="match status" value="1"/>
</dbReference>